<feature type="compositionally biased region" description="Polar residues" evidence="1">
    <location>
        <begin position="28"/>
        <end position="58"/>
    </location>
</feature>
<reference evidence="2" key="1">
    <citation type="journal article" date="2021" name="Proc. Natl. Acad. Sci. U.S.A.">
        <title>A Catalog of Tens of Thousands of Viruses from Human Metagenomes Reveals Hidden Associations with Chronic Diseases.</title>
        <authorList>
            <person name="Tisza M.J."/>
            <person name="Buck C.B."/>
        </authorList>
    </citation>
    <scope>NUCLEOTIDE SEQUENCE</scope>
    <source>
        <strain evidence="2">Ct3cV12</strain>
    </source>
</reference>
<accession>A0A8S5VY63</accession>
<feature type="region of interest" description="Disordered" evidence="1">
    <location>
        <begin position="28"/>
        <end position="65"/>
    </location>
</feature>
<dbReference type="EMBL" id="BK031033">
    <property type="protein sequence ID" value="DAI59064.1"/>
    <property type="molecule type" value="Genomic_DNA"/>
</dbReference>
<protein>
    <submittedName>
        <fullName evidence="2">Uncharacterized protein</fullName>
    </submittedName>
</protein>
<sequence>MKNKNMIILIGLLFLWLMIVRLRNSISSSTTAKNPTANTQSNGTTESTANDTATNVEKPTTKRVEISKSLAKNTKTLYDNVDLSPYGRSYTS</sequence>
<organism evidence="2">
    <name type="scientific">Tectiviridae sp</name>
    <dbReference type="NCBI Taxonomy" id="2831614"/>
    <lineage>
        <taxon>Viruses</taxon>
        <taxon>Varidnaviria</taxon>
        <taxon>Bamfordvirae</taxon>
        <taxon>Preplasmiviricota</taxon>
        <taxon>Prepoliviricotina</taxon>
        <taxon>Tectiliviricetes</taxon>
        <taxon>Kalamavirales</taxon>
        <taxon>Tectiviridae</taxon>
    </lineage>
</organism>
<proteinExistence type="predicted"/>
<name>A0A8S5VY63_9VIRU</name>
<evidence type="ECO:0000313" key="2">
    <source>
        <dbReference type="EMBL" id="DAI59064.1"/>
    </source>
</evidence>
<evidence type="ECO:0000256" key="1">
    <source>
        <dbReference type="SAM" id="MobiDB-lite"/>
    </source>
</evidence>